<reference evidence="8" key="1">
    <citation type="submission" date="2014-11" db="EMBL/GenBank/DDBJ databases">
        <authorList>
            <person name="Otto D Thomas"/>
            <person name="Naeem Raeece"/>
        </authorList>
    </citation>
    <scope>NUCLEOTIDE SEQUENCE</scope>
</reference>
<dbReference type="EMBL" id="CDMZ01003613">
    <property type="protein sequence ID" value="CEM47007.1"/>
    <property type="molecule type" value="Genomic_DNA"/>
</dbReference>
<comment type="subcellular location">
    <subcellularLocation>
        <location evidence="1">Membrane</location>
    </subcellularLocation>
</comment>
<dbReference type="VEuPathDB" id="CryptoDB:Cvel_8134"/>
<evidence type="ECO:0000256" key="6">
    <source>
        <dbReference type="SAM" id="Phobius"/>
    </source>
</evidence>
<evidence type="ECO:0000313" key="8">
    <source>
        <dbReference type="EMBL" id="CEM47007.1"/>
    </source>
</evidence>
<feature type="transmembrane region" description="Helical" evidence="6">
    <location>
        <begin position="43"/>
        <end position="64"/>
    </location>
</feature>
<dbReference type="InterPro" id="IPR006694">
    <property type="entry name" value="Fatty_acid_hydroxylase"/>
</dbReference>
<protein>
    <recommendedName>
        <fullName evidence="7">Fatty acid hydroxylase domain-containing protein</fullName>
    </recommendedName>
</protein>
<keyword evidence="3 6" id="KW-1133">Transmembrane helix</keyword>
<name>A0A0G4HRI8_9ALVE</name>
<keyword evidence="4 6" id="KW-0472">Membrane</keyword>
<dbReference type="GO" id="GO:0008610">
    <property type="term" value="P:lipid biosynthetic process"/>
    <property type="evidence" value="ECO:0007669"/>
    <property type="project" value="InterPro"/>
</dbReference>
<evidence type="ECO:0000256" key="1">
    <source>
        <dbReference type="ARBA" id="ARBA00004370"/>
    </source>
</evidence>
<feature type="domain" description="Fatty acid hydroxylase" evidence="7">
    <location>
        <begin position="200"/>
        <end position="325"/>
    </location>
</feature>
<dbReference type="Pfam" id="PF04116">
    <property type="entry name" value="FA_hydroxylase"/>
    <property type="match status" value="1"/>
</dbReference>
<evidence type="ECO:0000256" key="3">
    <source>
        <dbReference type="ARBA" id="ARBA00022989"/>
    </source>
</evidence>
<evidence type="ECO:0000256" key="2">
    <source>
        <dbReference type="ARBA" id="ARBA00022692"/>
    </source>
</evidence>
<dbReference type="GO" id="GO:0005506">
    <property type="term" value="F:iron ion binding"/>
    <property type="evidence" value="ECO:0007669"/>
    <property type="project" value="InterPro"/>
</dbReference>
<keyword evidence="2 6" id="KW-0812">Transmembrane</keyword>
<dbReference type="InterPro" id="IPR050307">
    <property type="entry name" value="Sterol_Desaturase_Related"/>
</dbReference>
<accession>A0A0G4HRI8</accession>
<dbReference type="GO" id="GO:0016491">
    <property type="term" value="F:oxidoreductase activity"/>
    <property type="evidence" value="ECO:0007669"/>
    <property type="project" value="InterPro"/>
</dbReference>
<organism evidence="8">
    <name type="scientific">Chromera velia CCMP2878</name>
    <dbReference type="NCBI Taxonomy" id="1169474"/>
    <lineage>
        <taxon>Eukaryota</taxon>
        <taxon>Sar</taxon>
        <taxon>Alveolata</taxon>
        <taxon>Colpodellida</taxon>
        <taxon>Chromeraceae</taxon>
        <taxon>Chromera</taxon>
    </lineage>
</organism>
<evidence type="ECO:0000256" key="4">
    <source>
        <dbReference type="ARBA" id="ARBA00023136"/>
    </source>
</evidence>
<gene>
    <name evidence="8" type="ORF">Cvel_8134</name>
</gene>
<feature type="region of interest" description="Disordered" evidence="5">
    <location>
        <begin position="379"/>
        <end position="507"/>
    </location>
</feature>
<dbReference type="GO" id="GO:0016020">
    <property type="term" value="C:membrane"/>
    <property type="evidence" value="ECO:0007669"/>
    <property type="project" value="UniProtKB-SubCell"/>
</dbReference>
<feature type="compositionally biased region" description="Low complexity" evidence="5">
    <location>
        <begin position="437"/>
        <end position="451"/>
    </location>
</feature>
<feature type="transmembrane region" description="Helical" evidence="6">
    <location>
        <begin position="158"/>
        <end position="176"/>
    </location>
</feature>
<evidence type="ECO:0000256" key="5">
    <source>
        <dbReference type="SAM" id="MobiDB-lite"/>
    </source>
</evidence>
<sequence>MPQQLRSAGAVKGALPVGEVSEGTAEDLKSSFSAKDEALRKRLCFWFTVLPISFVLTVAVWCLLCPPRLPPFEGSVIRFLYTFIYLNLPDAPKSLAVMPLVTTWASELAVNGFFTHLDVMRYPFLDSCRIHYCSDRLGTRKYPPAHEILHAMKLFFKGYLYVITPLHTIPLILYYVDVLKFAPAEYLPENISDWKFIKDMVLCILMADWWNYWMHRMMHWPFFYRRLHKMHHEYTYTFVWVNHVFHDWELILFGLSVVGPPLLLKAHLMVHWGMIVFTVVHTGYQHSGYILPHLPNTSPFHDAHHYLINKNFSSHTPFFDMLFGTYAPNTSKQRDLYSWVRPYVAVYPCEAAFRLYDNYIGKKNKSPKGGAGQVVEHEVPSTFKVGGGSQVSPPEKKEKGEEVSVGGTGSKKREKSLSKSSTSLRSSEQKIDGDGDLSPASPLSSSNAESAVVGAAPQVKKSGTGLKGKGRGLSFSSSSSPSTAAAVSSDASPASSKDQLPARRASKRIAAAAAAAAEKM</sequence>
<proteinExistence type="predicted"/>
<dbReference type="PANTHER" id="PTHR11863">
    <property type="entry name" value="STEROL DESATURASE"/>
    <property type="match status" value="1"/>
</dbReference>
<dbReference type="AlphaFoldDB" id="A0A0G4HRI8"/>
<feature type="compositionally biased region" description="Low complexity" evidence="5">
    <location>
        <begin position="474"/>
        <end position="496"/>
    </location>
</feature>
<evidence type="ECO:0000259" key="7">
    <source>
        <dbReference type="Pfam" id="PF04116"/>
    </source>
</evidence>